<accession>A0A514BQ96</accession>
<protein>
    <submittedName>
        <fullName evidence="1">Uncharacterized protein</fullName>
    </submittedName>
</protein>
<evidence type="ECO:0000313" key="2">
    <source>
        <dbReference type="Proteomes" id="UP000317199"/>
    </source>
</evidence>
<dbReference type="RefSeq" id="WP_141622882.1">
    <property type="nucleotide sequence ID" value="NZ_CP041242.1"/>
</dbReference>
<dbReference type="Gene3D" id="1.20.1530.20">
    <property type="match status" value="1"/>
</dbReference>
<dbReference type="EMBL" id="CP041242">
    <property type="protein sequence ID" value="QDH69541.1"/>
    <property type="molecule type" value="Genomic_DNA"/>
</dbReference>
<organism evidence="1 2">
    <name type="scientific">Marilutibacter alkalisoli</name>
    <dbReference type="NCBI Taxonomy" id="2591633"/>
    <lineage>
        <taxon>Bacteria</taxon>
        <taxon>Pseudomonadati</taxon>
        <taxon>Pseudomonadota</taxon>
        <taxon>Gammaproteobacteria</taxon>
        <taxon>Lysobacterales</taxon>
        <taxon>Lysobacteraceae</taxon>
        <taxon>Marilutibacter</taxon>
    </lineage>
</organism>
<dbReference type="InterPro" id="IPR038770">
    <property type="entry name" value="Na+/solute_symporter_sf"/>
</dbReference>
<evidence type="ECO:0000313" key="1">
    <source>
        <dbReference type="EMBL" id="QDH69541.1"/>
    </source>
</evidence>
<name>A0A514BQ96_9GAMM</name>
<sequence length="62" mass="6477">MTLEVAFQNVALAIGMAVAFFPALAGVAVTAILWGVVRLTLGFALAVIWMREPAIDRSSATG</sequence>
<gene>
    <name evidence="1" type="ORF">FKV23_05125</name>
</gene>
<dbReference type="OrthoDB" id="10002367at2"/>
<proteinExistence type="predicted"/>
<reference evidence="1 2" key="1">
    <citation type="submission" date="2019-06" db="EMBL/GenBank/DDBJ databases">
        <title>Lysobacter alkalisoli sp. nov. isolated from saline-alkali soil.</title>
        <authorList>
            <person name="Sun J.-Q."/>
            <person name="Xu L."/>
        </authorList>
    </citation>
    <scope>NUCLEOTIDE SEQUENCE [LARGE SCALE GENOMIC DNA]</scope>
    <source>
        <strain evidence="1 2">SJ-36</strain>
    </source>
</reference>
<dbReference type="KEGG" id="lyj:FKV23_05125"/>
<keyword evidence="2" id="KW-1185">Reference proteome</keyword>
<dbReference type="AlphaFoldDB" id="A0A514BQ96"/>
<dbReference type="Proteomes" id="UP000317199">
    <property type="component" value="Chromosome"/>
</dbReference>